<evidence type="ECO:0008006" key="4">
    <source>
        <dbReference type="Google" id="ProtNLM"/>
    </source>
</evidence>
<sequence length="178" mass="20225">MMKHIRQHFVSYLRNENATATLEFVLVYPFFLFIFLWSVEIGIWMLRATALERGLDFAVREIRLSPANGRPSEKDSKETICEYAGYFEDCMSNLKLELRESDPRAFTGFAANVDCHDRAEEVKPAQHFVHGQAHSLMLVRACMIVDPLFPQLALGGAMVNQTDGTMGIYAISTFVQEP</sequence>
<reference evidence="2 3" key="1">
    <citation type="submission" date="2018-03" db="EMBL/GenBank/DDBJ databases">
        <title>Genomic Encyclopedia of Archaeal and Bacterial Type Strains, Phase II (KMG-II): from individual species to whole genera.</title>
        <authorList>
            <person name="Goeker M."/>
        </authorList>
    </citation>
    <scope>NUCLEOTIDE SEQUENCE [LARGE SCALE GENOMIC DNA]</scope>
    <source>
        <strain evidence="2 3">DSM 100212</strain>
    </source>
</reference>
<keyword evidence="3" id="KW-1185">Reference proteome</keyword>
<keyword evidence="1" id="KW-1133">Transmembrane helix</keyword>
<evidence type="ECO:0000313" key="2">
    <source>
        <dbReference type="EMBL" id="PRY91137.1"/>
    </source>
</evidence>
<dbReference type="RefSeq" id="WP_106263665.1">
    <property type="nucleotide sequence ID" value="NZ_PVTQ01000004.1"/>
</dbReference>
<organism evidence="2 3">
    <name type="scientific">Donghicola tyrosinivorans</name>
    <dbReference type="NCBI Taxonomy" id="1652492"/>
    <lineage>
        <taxon>Bacteria</taxon>
        <taxon>Pseudomonadati</taxon>
        <taxon>Pseudomonadota</taxon>
        <taxon>Alphaproteobacteria</taxon>
        <taxon>Rhodobacterales</taxon>
        <taxon>Roseobacteraceae</taxon>
        <taxon>Donghicola</taxon>
    </lineage>
</organism>
<evidence type="ECO:0000256" key="1">
    <source>
        <dbReference type="SAM" id="Phobius"/>
    </source>
</evidence>
<name>A0A2T0WWU6_9RHOB</name>
<keyword evidence="1" id="KW-0472">Membrane</keyword>
<keyword evidence="1" id="KW-0812">Transmembrane</keyword>
<dbReference type="AlphaFoldDB" id="A0A2T0WWU6"/>
<gene>
    <name evidence="2" type="ORF">CLV74_104153</name>
</gene>
<accession>A0A2T0WWU6</accession>
<protein>
    <recommendedName>
        <fullName evidence="4">TadE-like protein</fullName>
    </recommendedName>
</protein>
<comment type="caution">
    <text evidence="2">The sequence shown here is derived from an EMBL/GenBank/DDBJ whole genome shotgun (WGS) entry which is preliminary data.</text>
</comment>
<dbReference type="EMBL" id="PVTQ01000004">
    <property type="protein sequence ID" value="PRY91137.1"/>
    <property type="molecule type" value="Genomic_DNA"/>
</dbReference>
<feature type="transmembrane region" description="Helical" evidence="1">
    <location>
        <begin position="21"/>
        <end position="46"/>
    </location>
</feature>
<evidence type="ECO:0000313" key="3">
    <source>
        <dbReference type="Proteomes" id="UP000238392"/>
    </source>
</evidence>
<dbReference type="Proteomes" id="UP000238392">
    <property type="component" value="Unassembled WGS sequence"/>
</dbReference>
<dbReference type="OrthoDB" id="7907064at2"/>
<proteinExistence type="predicted"/>